<proteinExistence type="predicted"/>
<accession>E8N5L6</accession>
<dbReference type="EC" id="3.2.1.-" evidence="2"/>
<dbReference type="InParanoid" id="E8N5L6"/>
<keyword evidence="3" id="KW-1185">Reference proteome</keyword>
<keyword evidence="2" id="KW-0326">Glycosidase</keyword>
<evidence type="ECO:0000259" key="1">
    <source>
        <dbReference type="SMART" id="SM00642"/>
    </source>
</evidence>
<dbReference type="AlphaFoldDB" id="E8N5L6"/>
<name>E8N5L6_ANATU</name>
<gene>
    <name evidence="2" type="ordered locus">ANT_17040</name>
</gene>
<dbReference type="PANTHER" id="PTHR47786">
    <property type="entry name" value="ALPHA-1,4-GLUCAN:MALTOSE-1-PHOSPHATE MALTOSYLTRANSFERASE"/>
    <property type="match status" value="1"/>
</dbReference>
<evidence type="ECO:0000313" key="3">
    <source>
        <dbReference type="Proteomes" id="UP000008922"/>
    </source>
</evidence>
<dbReference type="Gene3D" id="3.20.20.80">
    <property type="entry name" value="Glycosidases"/>
    <property type="match status" value="1"/>
</dbReference>
<dbReference type="eggNOG" id="COG0366">
    <property type="taxonomic scope" value="Bacteria"/>
</dbReference>
<dbReference type="InterPro" id="IPR006047">
    <property type="entry name" value="GH13_cat_dom"/>
</dbReference>
<dbReference type="GO" id="GO:0016798">
    <property type="term" value="F:hydrolase activity, acting on glycosyl bonds"/>
    <property type="evidence" value="ECO:0007669"/>
    <property type="project" value="UniProtKB-KW"/>
</dbReference>
<dbReference type="KEGG" id="atm:ANT_17040"/>
<feature type="domain" description="Glycosyl hydrolase family 13 catalytic" evidence="1">
    <location>
        <begin position="79"/>
        <end position="386"/>
    </location>
</feature>
<protein>
    <submittedName>
        <fullName evidence="2">Glycosidase</fullName>
        <ecNumber evidence="2">3.2.1.-</ecNumber>
    </submittedName>
</protein>
<evidence type="ECO:0000313" key="2">
    <source>
        <dbReference type="EMBL" id="BAJ63730.1"/>
    </source>
</evidence>
<dbReference type="EMBL" id="AP012029">
    <property type="protein sequence ID" value="BAJ63730.1"/>
    <property type="molecule type" value="Genomic_DNA"/>
</dbReference>
<dbReference type="GO" id="GO:0005975">
    <property type="term" value="P:carbohydrate metabolic process"/>
    <property type="evidence" value="ECO:0007669"/>
    <property type="project" value="InterPro"/>
</dbReference>
<sequence length="469" mass="54451">MKPLPPKPLLYEINTAIWLEELSHKTGKKITLSTIPEEEWDRLRNFGFHMVWLMGVWKRSPMGTQIALQNTGLTKEFQQVLPDYTPSDVIGSPYCVQAYQVDDRFGGKEGILKARNALHARGMKLILDFVPNHIAPGHTWTEHHPEYFVQGTENHLRKFPDAYIRIGKHIFARGKALNFPAWQDVVQLNACHPGLRKAMIETLVEIGNLCDGLRVDMAMLMLNSIFQHTWRTHGIIPPEKDFWEEVIPAVKKEHPHLFFMAEAYWDTEPVLLEQGFDACYDKRLYDYLRDRSPKLIRQQLSRSSDFQNHLVCFIENHDEKRAITAFPYNQWKLAALVTASTPGTFMLHEGQLEGRSTRIPVFLGRRPEENTSQEVAEFYTRLLALLERTELSGTFQLLPSPHPVLCGWRWQFQNQSLVFWCNPTRRVAYLKDDIVPLYNPFWAEGFVPQGNKQGHYAFQPFGFAVWEMS</sequence>
<dbReference type="HOGENOM" id="CLU_043801_0_0_0"/>
<reference evidence="2 3" key="1">
    <citation type="submission" date="2010-12" db="EMBL/GenBank/DDBJ databases">
        <title>Whole genome sequence of Anaerolinea thermophila UNI-1.</title>
        <authorList>
            <person name="Narita-Yamada S."/>
            <person name="Kishi E."/>
            <person name="Watanabe Y."/>
            <person name="Takasaki K."/>
            <person name="Ankai A."/>
            <person name="Oguchi A."/>
            <person name="Fukui S."/>
            <person name="Takahashi M."/>
            <person name="Yashiro I."/>
            <person name="Hosoyama A."/>
            <person name="Sekiguchi Y."/>
            <person name="Hanada S."/>
            <person name="Fujita N."/>
        </authorList>
    </citation>
    <scope>NUCLEOTIDE SEQUENCE [LARGE SCALE GENOMIC DNA]</scope>
    <source>
        <strain evidence="3">DSM 14523 / JCM 11388 / NBRC 100420 / UNI-1</strain>
    </source>
</reference>
<dbReference type="CDD" id="cd11347">
    <property type="entry name" value="AmyAc_1"/>
    <property type="match status" value="1"/>
</dbReference>
<dbReference type="PANTHER" id="PTHR47786:SF2">
    <property type="entry name" value="GLYCOSYL HYDROLASE FAMILY 13 CATALYTIC DOMAIN-CONTAINING PROTEIN"/>
    <property type="match status" value="1"/>
</dbReference>
<dbReference type="RefSeq" id="WP_013560109.1">
    <property type="nucleotide sequence ID" value="NC_014960.1"/>
</dbReference>
<dbReference type="SUPFAM" id="SSF51445">
    <property type="entry name" value="(Trans)glycosidases"/>
    <property type="match status" value="1"/>
</dbReference>
<dbReference type="STRING" id="926569.ANT_17040"/>
<dbReference type="Pfam" id="PF00128">
    <property type="entry name" value="Alpha-amylase"/>
    <property type="match status" value="1"/>
</dbReference>
<keyword evidence="2" id="KW-0378">Hydrolase</keyword>
<dbReference type="Proteomes" id="UP000008922">
    <property type="component" value="Chromosome"/>
</dbReference>
<organism evidence="2 3">
    <name type="scientific">Anaerolinea thermophila (strain DSM 14523 / JCM 11388 / NBRC 100420 / UNI-1)</name>
    <dbReference type="NCBI Taxonomy" id="926569"/>
    <lineage>
        <taxon>Bacteria</taxon>
        <taxon>Bacillati</taxon>
        <taxon>Chloroflexota</taxon>
        <taxon>Anaerolineae</taxon>
        <taxon>Anaerolineales</taxon>
        <taxon>Anaerolineaceae</taxon>
        <taxon>Anaerolinea</taxon>
    </lineage>
</organism>
<dbReference type="InterPro" id="IPR017853">
    <property type="entry name" value="GH"/>
</dbReference>
<dbReference type="SMART" id="SM00642">
    <property type="entry name" value="Aamy"/>
    <property type="match status" value="1"/>
</dbReference>